<keyword evidence="2" id="KW-1185">Reference proteome</keyword>
<organism evidence="1 2">
    <name type="scientific">Vaccinium darrowii</name>
    <dbReference type="NCBI Taxonomy" id="229202"/>
    <lineage>
        <taxon>Eukaryota</taxon>
        <taxon>Viridiplantae</taxon>
        <taxon>Streptophyta</taxon>
        <taxon>Embryophyta</taxon>
        <taxon>Tracheophyta</taxon>
        <taxon>Spermatophyta</taxon>
        <taxon>Magnoliopsida</taxon>
        <taxon>eudicotyledons</taxon>
        <taxon>Gunneridae</taxon>
        <taxon>Pentapetalae</taxon>
        <taxon>asterids</taxon>
        <taxon>Ericales</taxon>
        <taxon>Ericaceae</taxon>
        <taxon>Vaccinioideae</taxon>
        <taxon>Vaccinieae</taxon>
        <taxon>Vaccinium</taxon>
    </lineage>
</organism>
<dbReference type="Proteomes" id="UP000828048">
    <property type="component" value="Chromosome 12"/>
</dbReference>
<evidence type="ECO:0000313" key="1">
    <source>
        <dbReference type="EMBL" id="KAH7863262.1"/>
    </source>
</evidence>
<gene>
    <name evidence="1" type="ORF">Vadar_015438</name>
</gene>
<evidence type="ECO:0000313" key="2">
    <source>
        <dbReference type="Proteomes" id="UP000828048"/>
    </source>
</evidence>
<protein>
    <submittedName>
        <fullName evidence="1">Uncharacterized protein</fullName>
    </submittedName>
</protein>
<comment type="caution">
    <text evidence="1">The sequence shown here is derived from an EMBL/GenBank/DDBJ whole genome shotgun (WGS) entry which is preliminary data.</text>
</comment>
<proteinExistence type="predicted"/>
<reference evidence="1 2" key="1">
    <citation type="journal article" date="2021" name="Hortic Res">
        <title>High-quality reference genome and annotation aids understanding of berry development for evergreen blueberry (Vaccinium darrowii).</title>
        <authorList>
            <person name="Yu J."/>
            <person name="Hulse-Kemp A.M."/>
            <person name="Babiker E."/>
            <person name="Staton M."/>
        </authorList>
    </citation>
    <scope>NUCLEOTIDE SEQUENCE [LARGE SCALE GENOMIC DNA]</scope>
    <source>
        <strain evidence="2">cv. NJ 8807/NJ 8810</strain>
        <tissue evidence="1">Young leaf</tissue>
    </source>
</reference>
<accession>A0ACB7ZE12</accession>
<name>A0ACB7ZE12_9ERIC</name>
<dbReference type="EMBL" id="CM037162">
    <property type="protein sequence ID" value="KAH7863262.1"/>
    <property type="molecule type" value="Genomic_DNA"/>
</dbReference>
<sequence length="157" mass="18263">MSDKQKGLIEAVRTLYPNAEHRFCARHLYNNFKQEFKGLVLKDILWKVSRATTVQSFTRAMNEMKDTSVGAFNWLSQRPPSIWADHAFTYPKCDILLNNLCESFNSSISRAGDQPIVSMLERIRLILMETIHKTRSAMTRYKYLSQGGEKLREYHGK</sequence>